<evidence type="ECO:0000313" key="2">
    <source>
        <dbReference type="Proteomes" id="UP001597128"/>
    </source>
</evidence>
<proteinExistence type="predicted"/>
<dbReference type="Proteomes" id="UP001597128">
    <property type="component" value="Unassembled WGS sequence"/>
</dbReference>
<accession>A0ABW3FBU4</accession>
<dbReference type="RefSeq" id="WP_379057865.1">
    <property type="nucleotide sequence ID" value="NZ_JBHTKB010000002.1"/>
</dbReference>
<organism evidence="1 2">
    <name type="scientific">Methylophilus luteus</name>
    <dbReference type="NCBI Taxonomy" id="640108"/>
    <lineage>
        <taxon>Bacteria</taxon>
        <taxon>Pseudomonadati</taxon>
        <taxon>Pseudomonadota</taxon>
        <taxon>Betaproteobacteria</taxon>
        <taxon>Nitrosomonadales</taxon>
        <taxon>Methylophilaceae</taxon>
        <taxon>Methylophilus</taxon>
    </lineage>
</organism>
<protein>
    <submittedName>
        <fullName evidence="1">Uncharacterized protein</fullName>
    </submittedName>
</protein>
<name>A0ABW3FBU4_9PROT</name>
<sequence>MSEDLKIRYFSVVAEILCEIDEKKYLGAYYLSACVRCAQIMLSQMEAEAWDIGLLPDIFNNIYHEAQQDAHHICQLIDQAHEEIARLLGMDSVVLYGEDAWFQAQPKKKISQLLS</sequence>
<keyword evidence="2" id="KW-1185">Reference proteome</keyword>
<reference evidence="2" key="1">
    <citation type="journal article" date="2019" name="Int. J. Syst. Evol. Microbiol.">
        <title>The Global Catalogue of Microorganisms (GCM) 10K type strain sequencing project: providing services to taxonomists for standard genome sequencing and annotation.</title>
        <authorList>
            <consortium name="The Broad Institute Genomics Platform"/>
            <consortium name="The Broad Institute Genome Sequencing Center for Infectious Disease"/>
            <person name="Wu L."/>
            <person name="Ma J."/>
        </authorList>
    </citation>
    <scope>NUCLEOTIDE SEQUENCE [LARGE SCALE GENOMIC DNA]</scope>
    <source>
        <strain evidence="2">CCUG 58412</strain>
    </source>
</reference>
<gene>
    <name evidence="1" type="ORF">ACFQ1Z_11930</name>
</gene>
<evidence type="ECO:0000313" key="1">
    <source>
        <dbReference type="EMBL" id="MFD0914261.1"/>
    </source>
</evidence>
<comment type="caution">
    <text evidence="1">The sequence shown here is derived from an EMBL/GenBank/DDBJ whole genome shotgun (WGS) entry which is preliminary data.</text>
</comment>
<dbReference type="EMBL" id="JBHTKB010000002">
    <property type="protein sequence ID" value="MFD0914261.1"/>
    <property type="molecule type" value="Genomic_DNA"/>
</dbReference>